<reference evidence="1" key="2">
    <citation type="journal article" date="2023" name="IMA Fungus">
        <title>Comparative genomic study of the Penicillium genus elucidates a diverse pangenome and 15 lateral gene transfer events.</title>
        <authorList>
            <person name="Petersen C."/>
            <person name="Sorensen T."/>
            <person name="Nielsen M.R."/>
            <person name="Sondergaard T.E."/>
            <person name="Sorensen J.L."/>
            <person name="Fitzpatrick D.A."/>
            <person name="Frisvad J.C."/>
            <person name="Nielsen K.L."/>
        </authorList>
    </citation>
    <scope>NUCLEOTIDE SEQUENCE</scope>
    <source>
        <strain evidence="1">IBT 29495</strain>
    </source>
</reference>
<name>A0A9W9XXK7_9EURO</name>
<dbReference type="EMBL" id="JAPWDS010000002">
    <property type="protein sequence ID" value="KAJ5512052.1"/>
    <property type="molecule type" value="Genomic_DNA"/>
</dbReference>
<organism evidence="1 2">
    <name type="scientific">Penicillium fimorum</name>
    <dbReference type="NCBI Taxonomy" id="1882269"/>
    <lineage>
        <taxon>Eukaryota</taxon>
        <taxon>Fungi</taxon>
        <taxon>Dikarya</taxon>
        <taxon>Ascomycota</taxon>
        <taxon>Pezizomycotina</taxon>
        <taxon>Eurotiomycetes</taxon>
        <taxon>Eurotiomycetidae</taxon>
        <taxon>Eurotiales</taxon>
        <taxon>Aspergillaceae</taxon>
        <taxon>Penicillium</taxon>
    </lineage>
</organism>
<dbReference type="AlphaFoldDB" id="A0A9W9XXK7"/>
<evidence type="ECO:0000313" key="2">
    <source>
        <dbReference type="Proteomes" id="UP001149954"/>
    </source>
</evidence>
<protein>
    <recommendedName>
        <fullName evidence="3">Protein kinase domain-containing protein</fullName>
    </recommendedName>
</protein>
<evidence type="ECO:0000313" key="1">
    <source>
        <dbReference type="EMBL" id="KAJ5512052.1"/>
    </source>
</evidence>
<keyword evidence="2" id="KW-1185">Reference proteome</keyword>
<proteinExistence type="predicted"/>
<evidence type="ECO:0008006" key="3">
    <source>
        <dbReference type="Google" id="ProtNLM"/>
    </source>
</evidence>
<dbReference type="SUPFAM" id="SSF56112">
    <property type="entry name" value="Protein kinase-like (PK-like)"/>
    <property type="match status" value="1"/>
</dbReference>
<accession>A0A9W9XXK7</accession>
<comment type="caution">
    <text evidence="1">The sequence shown here is derived from an EMBL/GenBank/DDBJ whole genome shotgun (WGS) entry which is preliminary data.</text>
</comment>
<gene>
    <name evidence="1" type="ORF">N7463_001604</name>
</gene>
<reference evidence="1" key="1">
    <citation type="submission" date="2022-12" db="EMBL/GenBank/DDBJ databases">
        <authorList>
            <person name="Petersen C."/>
        </authorList>
    </citation>
    <scope>NUCLEOTIDE SEQUENCE</scope>
    <source>
        <strain evidence="1">IBT 29495</strain>
    </source>
</reference>
<dbReference type="Proteomes" id="UP001149954">
    <property type="component" value="Unassembled WGS sequence"/>
</dbReference>
<dbReference type="OrthoDB" id="5979581at2759"/>
<dbReference type="Gene3D" id="3.30.200.20">
    <property type="entry name" value="Phosphorylase Kinase, domain 1"/>
    <property type="match status" value="1"/>
</dbReference>
<dbReference type="Gene3D" id="1.10.510.10">
    <property type="entry name" value="Transferase(Phosphotransferase) domain 1"/>
    <property type="match status" value="2"/>
</dbReference>
<dbReference type="InterPro" id="IPR011009">
    <property type="entry name" value="Kinase-like_dom_sf"/>
</dbReference>
<sequence length="276" mass="31347">MVVLKIYVVDHMLKTYGRVHPPKPYEQSKCPLHEVSDRFSIKSPRGLHICVVHEGPPIDPEQMHPVDKMNLESMRSTMKQMLVMMDFLHTDCYLTARIRPNETFNLASDHRRGAGPSNVELITPTILPEDGVPLRLDFPDNDMPGIIEKHSRPPEQVLKSKCDHRADIWGTAVAFPRTHRRTKLGRSLDDRVHVAELVALLGTPPPEFHRNLESLAAGNVEGEDVEGFMQWMRKALQLDPEDRPMALGLLRHDWMARKTKPVEGEGADVPEESTEV</sequence>